<dbReference type="InterPro" id="IPR035810">
    <property type="entry name" value="PEBP_euk"/>
</dbReference>
<evidence type="ECO:0008006" key="4">
    <source>
        <dbReference type="Google" id="ProtNLM"/>
    </source>
</evidence>
<protein>
    <recommendedName>
        <fullName evidence="4">Phosphatidylethanolamine-binding protein</fullName>
    </recommendedName>
</protein>
<keyword evidence="1" id="KW-0732">Signal</keyword>
<organism evidence="2 3">
    <name type="scientific">Trichomalopsis sarcophagae</name>
    <dbReference type="NCBI Taxonomy" id="543379"/>
    <lineage>
        <taxon>Eukaryota</taxon>
        <taxon>Metazoa</taxon>
        <taxon>Ecdysozoa</taxon>
        <taxon>Arthropoda</taxon>
        <taxon>Hexapoda</taxon>
        <taxon>Insecta</taxon>
        <taxon>Pterygota</taxon>
        <taxon>Neoptera</taxon>
        <taxon>Endopterygota</taxon>
        <taxon>Hymenoptera</taxon>
        <taxon>Apocrita</taxon>
        <taxon>Proctotrupomorpha</taxon>
        <taxon>Chalcidoidea</taxon>
        <taxon>Pteromalidae</taxon>
        <taxon>Pteromalinae</taxon>
        <taxon>Trichomalopsis</taxon>
    </lineage>
</organism>
<feature type="signal peptide" evidence="1">
    <location>
        <begin position="1"/>
        <end position="18"/>
    </location>
</feature>
<evidence type="ECO:0000256" key="1">
    <source>
        <dbReference type="SAM" id="SignalP"/>
    </source>
</evidence>
<proteinExistence type="predicted"/>
<feature type="chain" id="PRO_5012127322" description="Phosphatidylethanolamine-binding protein" evidence="1">
    <location>
        <begin position="19"/>
        <end position="414"/>
    </location>
</feature>
<dbReference type="AlphaFoldDB" id="A0A232ESZ2"/>
<dbReference type="CDD" id="cd00866">
    <property type="entry name" value="PEBP_euk"/>
    <property type="match status" value="2"/>
</dbReference>
<dbReference type="Pfam" id="PF01161">
    <property type="entry name" value="PBP"/>
    <property type="match status" value="2"/>
</dbReference>
<sequence>MKLLLTSVLLCSFGIVFGSKVASKFKSSEIVPDVLTTAPNDLLSVSFKDKVLRFIGEELTPTQVKDVPSVAWKSEASGFYTICMTDPDAPSRSEPKVREFLHWLVVNVPGEDIAKGDTLAAYVGSGPPKGTGLHRYVLLVYKQPAGKIDVSEEKRIPNNSRDGRPKFSIQKFADKYKLGAPIAGNMYQAEYDDYVPNISKQLDGVCVLSFQLILCARGIVDVADLVERYKKEGLIPDVLDTAPKNFLPVSYNNKEFEFASELTPTEVKDAPTHIGWGLDSSSFYTLIMNDPDAPFRHDPFMRECLHWLVVNIPGDDFSKGETIVEYLGASPPKNSGLHRYTFTVFEQAAGKQDFNETRIAAWLAEGRLGWSLRKFVEKHNLVEEPVSGNMFNCQYDDYVPEVHAKLGVKSGRAE</sequence>
<keyword evidence="3" id="KW-1185">Reference proteome</keyword>
<evidence type="ECO:0000313" key="3">
    <source>
        <dbReference type="Proteomes" id="UP000215335"/>
    </source>
</evidence>
<comment type="caution">
    <text evidence="2">The sequence shown here is derived from an EMBL/GenBank/DDBJ whole genome shotgun (WGS) entry which is preliminary data.</text>
</comment>
<dbReference type="Proteomes" id="UP000215335">
    <property type="component" value="Unassembled WGS sequence"/>
</dbReference>
<gene>
    <name evidence="2" type="ORF">TSAR_011841</name>
</gene>
<name>A0A232ESZ2_9HYME</name>
<dbReference type="InterPro" id="IPR036610">
    <property type="entry name" value="PEBP-like_sf"/>
</dbReference>
<dbReference type="PANTHER" id="PTHR11362:SF82">
    <property type="entry name" value="PHOSPHATIDYLETHANOLAMINE-BINDING PROTEIN 4"/>
    <property type="match status" value="1"/>
</dbReference>
<evidence type="ECO:0000313" key="2">
    <source>
        <dbReference type="EMBL" id="OXU21480.1"/>
    </source>
</evidence>
<reference evidence="2 3" key="1">
    <citation type="journal article" date="2017" name="Curr. Biol.">
        <title>The Evolution of Venom by Co-option of Single-Copy Genes.</title>
        <authorList>
            <person name="Martinson E.O."/>
            <person name="Mrinalini"/>
            <person name="Kelkar Y.D."/>
            <person name="Chang C.H."/>
            <person name="Werren J.H."/>
        </authorList>
    </citation>
    <scope>NUCLEOTIDE SEQUENCE [LARGE SCALE GENOMIC DNA]</scope>
    <source>
        <strain evidence="2 3">Alberta</strain>
        <tissue evidence="2">Whole body</tissue>
    </source>
</reference>
<dbReference type="SUPFAM" id="SSF49777">
    <property type="entry name" value="PEBP-like"/>
    <property type="match status" value="2"/>
</dbReference>
<dbReference type="PANTHER" id="PTHR11362">
    <property type="entry name" value="PHOSPHATIDYLETHANOLAMINE-BINDING PROTEIN"/>
    <property type="match status" value="1"/>
</dbReference>
<dbReference type="EMBL" id="NNAY01002357">
    <property type="protein sequence ID" value="OXU21480.1"/>
    <property type="molecule type" value="Genomic_DNA"/>
</dbReference>
<dbReference type="InterPro" id="IPR008914">
    <property type="entry name" value="PEBP"/>
</dbReference>
<dbReference type="Gene3D" id="3.90.280.10">
    <property type="entry name" value="PEBP-like"/>
    <property type="match status" value="2"/>
</dbReference>
<dbReference type="STRING" id="543379.A0A232ESZ2"/>
<accession>A0A232ESZ2</accession>